<sequence>SHSIDLVEGVLFCYLTTCVFIWFHTTGDSTIPPSYHLVIRRHTTKQLHFNILCFYLSTTPPSGGIFTYAGVSAINQTASRHSQHLQILKNSNCPIQSRSSHIHFSFKFIFHNFLE</sequence>
<accession>A0AAD8A845</accession>
<name>A0AAD8A845_DIPPU</name>
<protein>
    <submittedName>
        <fullName evidence="1">Uncharacterized protein</fullName>
    </submittedName>
</protein>
<dbReference type="Proteomes" id="UP001233999">
    <property type="component" value="Unassembled WGS sequence"/>
</dbReference>
<dbReference type="AlphaFoldDB" id="A0AAD8A845"/>
<reference evidence="1" key="1">
    <citation type="journal article" date="2023" name="IScience">
        <title>Live-bearing cockroach genome reveals convergent evolutionary mechanisms linked to viviparity in insects and beyond.</title>
        <authorList>
            <person name="Fouks B."/>
            <person name="Harrison M.C."/>
            <person name="Mikhailova A.A."/>
            <person name="Marchal E."/>
            <person name="English S."/>
            <person name="Carruthers M."/>
            <person name="Jennings E.C."/>
            <person name="Chiamaka E.L."/>
            <person name="Frigard R.A."/>
            <person name="Pippel M."/>
            <person name="Attardo G.M."/>
            <person name="Benoit J.B."/>
            <person name="Bornberg-Bauer E."/>
            <person name="Tobe S.S."/>
        </authorList>
    </citation>
    <scope>NUCLEOTIDE SEQUENCE</scope>
    <source>
        <strain evidence="1">Stay&amp;Tobe</strain>
    </source>
</reference>
<keyword evidence="2" id="KW-1185">Reference proteome</keyword>
<comment type="caution">
    <text evidence="1">The sequence shown here is derived from an EMBL/GenBank/DDBJ whole genome shotgun (WGS) entry which is preliminary data.</text>
</comment>
<feature type="non-terminal residue" evidence="1">
    <location>
        <position position="115"/>
    </location>
</feature>
<gene>
    <name evidence="1" type="ORF">L9F63_014281</name>
</gene>
<organism evidence="1 2">
    <name type="scientific">Diploptera punctata</name>
    <name type="common">Pacific beetle cockroach</name>
    <dbReference type="NCBI Taxonomy" id="6984"/>
    <lineage>
        <taxon>Eukaryota</taxon>
        <taxon>Metazoa</taxon>
        <taxon>Ecdysozoa</taxon>
        <taxon>Arthropoda</taxon>
        <taxon>Hexapoda</taxon>
        <taxon>Insecta</taxon>
        <taxon>Pterygota</taxon>
        <taxon>Neoptera</taxon>
        <taxon>Polyneoptera</taxon>
        <taxon>Dictyoptera</taxon>
        <taxon>Blattodea</taxon>
        <taxon>Blaberoidea</taxon>
        <taxon>Blaberidae</taxon>
        <taxon>Diplopterinae</taxon>
        <taxon>Diploptera</taxon>
    </lineage>
</organism>
<evidence type="ECO:0000313" key="1">
    <source>
        <dbReference type="EMBL" id="KAJ9594276.1"/>
    </source>
</evidence>
<dbReference type="EMBL" id="JASPKZ010003058">
    <property type="protein sequence ID" value="KAJ9594276.1"/>
    <property type="molecule type" value="Genomic_DNA"/>
</dbReference>
<reference evidence="1" key="2">
    <citation type="submission" date="2023-05" db="EMBL/GenBank/DDBJ databases">
        <authorList>
            <person name="Fouks B."/>
        </authorList>
    </citation>
    <scope>NUCLEOTIDE SEQUENCE</scope>
    <source>
        <strain evidence="1">Stay&amp;Tobe</strain>
        <tissue evidence="1">Testes</tissue>
    </source>
</reference>
<evidence type="ECO:0000313" key="2">
    <source>
        <dbReference type="Proteomes" id="UP001233999"/>
    </source>
</evidence>
<feature type="non-terminal residue" evidence="1">
    <location>
        <position position="1"/>
    </location>
</feature>
<proteinExistence type="predicted"/>